<evidence type="ECO:0000259" key="1">
    <source>
        <dbReference type="PROSITE" id="PS51184"/>
    </source>
</evidence>
<dbReference type="Pfam" id="PF13621">
    <property type="entry name" value="Cupin_8"/>
    <property type="match status" value="1"/>
</dbReference>
<reference evidence="2 3" key="1">
    <citation type="journal article" date="2010" name="Cell">
        <title>The genome of Naegleria gruberi illuminates early eukaryotic versatility.</title>
        <authorList>
            <person name="Fritz-Laylin L.K."/>
            <person name="Prochnik S.E."/>
            <person name="Ginger M.L."/>
            <person name="Dacks J.B."/>
            <person name="Carpenter M.L."/>
            <person name="Field M.C."/>
            <person name="Kuo A."/>
            <person name="Paredez A."/>
            <person name="Chapman J."/>
            <person name="Pham J."/>
            <person name="Shu S."/>
            <person name="Neupane R."/>
            <person name="Cipriano M."/>
            <person name="Mancuso J."/>
            <person name="Tu H."/>
            <person name="Salamov A."/>
            <person name="Lindquist E."/>
            <person name="Shapiro H."/>
            <person name="Lucas S."/>
            <person name="Grigoriev I.V."/>
            <person name="Cande W.Z."/>
            <person name="Fulton C."/>
            <person name="Rokhsar D.S."/>
            <person name="Dawson S.C."/>
        </authorList>
    </citation>
    <scope>NUCLEOTIDE SEQUENCE [LARGE SCALE GENOMIC DNA]</scope>
    <source>
        <strain evidence="2 3">NEG-M</strain>
    </source>
</reference>
<protein>
    <submittedName>
        <fullName evidence="2">Predicted protein</fullName>
    </submittedName>
</protein>
<dbReference type="SUPFAM" id="SSF51197">
    <property type="entry name" value="Clavaminate synthase-like"/>
    <property type="match status" value="1"/>
</dbReference>
<dbReference type="PROSITE" id="PS51184">
    <property type="entry name" value="JMJC"/>
    <property type="match status" value="1"/>
</dbReference>
<keyword evidence="3" id="KW-1185">Reference proteome</keyword>
<dbReference type="InParanoid" id="D2VNH4"/>
<evidence type="ECO:0000313" key="2">
    <source>
        <dbReference type="EMBL" id="EFC41662.1"/>
    </source>
</evidence>
<dbReference type="KEGG" id="ngr:NAEGRDRAFT_70499"/>
<dbReference type="InterPro" id="IPR003347">
    <property type="entry name" value="JmjC_dom"/>
</dbReference>
<dbReference type="InterPro" id="IPR041667">
    <property type="entry name" value="Cupin_8"/>
</dbReference>
<evidence type="ECO:0000313" key="3">
    <source>
        <dbReference type="Proteomes" id="UP000006671"/>
    </source>
</evidence>
<dbReference type="Gene3D" id="2.60.120.650">
    <property type="entry name" value="Cupin"/>
    <property type="match status" value="1"/>
</dbReference>
<dbReference type="AlphaFoldDB" id="D2VNH4"/>
<dbReference type="OMA" id="FWNATES"/>
<gene>
    <name evidence="2" type="ORF">NAEGRDRAFT_70499</name>
</gene>
<feature type="domain" description="JmjC" evidence="1">
    <location>
        <begin position="86"/>
        <end position="244"/>
    </location>
</feature>
<dbReference type="PANTHER" id="PTHR12461">
    <property type="entry name" value="HYPOXIA-INDUCIBLE FACTOR 1 ALPHA INHIBITOR-RELATED"/>
    <property type="match status" value="1"/>
</dbReference>
<name>D2VNH4_NAEGR</name>
<accession>D2VNH4</accession>
<dbReference type="Proteomes" id="UP000006671">
    <property type="component" value="Unassembled WGS sequence"/>
</dbReference>
<organism evidence="3">
    <name type="scientific">Naegleria gruberi</name>
    <name type="common">Amoeba</name>
    <dbReference type="NCBI Taxonomy" id="5762"/>
    <lineage>
        <taxon>Eukaryota</taxon>
        <taxon>Discoba</taxon>
        <taxon>Heterolobosea</taxon>
        <taxon>Tetramitia</taxon>
        <taxon>Eutetramitia</taxon>
        <taxon>Vahlkampfiidae</taxon>
        <taxon>Naegleria</taxon>
    </lineage>
</organism>
<dbReference type="VEuPathDB" id="AmoebaDB:NAEGRDRAFT_70499"/>
<dbReference type="OrthoDB" id="263283at2759"/>
<sequence length="247" mass="28662">MEWSLDDLLKKVPNVEFPITYRGEDSHVVGAESVSKMKLGEFIGKCSEIKSAELEKKSCIRYYLSGSNLLEDLNGDNANDELVQIRNETLQFKQFIEEKLSETKRLSSLGFWIGLDGQKTHLHFDCVNNLMLQIRGRKTFLLVSPHNHLKLNLHSYKSSKGQDMDGEIYRFSQYDIFNTEIPKVEIFKGTIERGDCILIPLGWFHAVYSEGEETNYGSYNIALNAFWNATESEWDTWKHLKLFRNNY</sequence>
<dbReference type="PANTHER" id="PTHR12461:SF105">
    <property type="entry name" value="HYPOXIA-INDUCIBLE FACTOR 1-ALPHA INHIBITOR"/>
    <property type="match status" value="1"/>
</dbReference>
<proteinExistence type="predicted"/>
<dbReference type="EMBL" id="GG738884">
    <property type="protein sequence ID" value="EFC41662.1"/>
    <property type="molecule type" value="Genomic_DNA"/>
</dbReference>
<dbReference type="RefSeq" id="XP_002674406.1">
    <property type="nucleotide sequence ID" value="XM_002674360.1"/>
</dbReference>
<dbReference type="GeneID" id="8851479"/>